<feature type="active site" description="Proton donor" evidence="2">
    <location>
        <position position="44"/>
    </location>
</feature>
<accession>A0ABS3N4G0</accession>
<dbReference type="HAMAP" id="MF_01940">
    <property type="entry name" value="RNA_CPDase"/>
    <property type="match status" value="1"/>
</dbReference>
<protein>
    <recommendedName>
        <fullName evidence="2">RNA 2',3'-cyclic phosphodiesterase</fullName>
        <shortName evidence="2">RNA 2',3'-CPDase</shortName>
        <ecNumber evidence="2">3.1.4.58</ecNumber>
    </recommendedName>
</protein>
<dbReference type="Pfam" id="PF13563">
    <property type="entry name" value="2_5_RNA_ligase2"/>
    <property type="match status" value="1"/>
</dbReference>
<dbReference type="InterPro" id="IPR009097">
    <property type="entry name" value="Cyclic_Pdiesterase"/>
</dbReference>
<feature type="short sequence motif" description="HXTX 1" evidence="2">
    <location>
        <begin position="44"/>
        <end position="47"/>
    </location>
</feature>
<comment type="function">
    <text evidence="2">Hydrolyzes RNA 2',3'-cyclic phosphodiester to an RNA 2'-phosphomonoester.</text>
</comment>
<comment type="similarity">
    <text evidence="2">Belongs to the 2H phosphoesterase superfamily. ThpR family.</text>
</comment>
<dbReference type="Gene3D" id="3.90.1140.10">
    <property type="entry name" value="Cyclic phosphodiesterase"/>
    <property type="match status" value="1"/>
</dbReference>
<proteinExistence type="inferred from homology"/>
<dbReference type="Proteomes" id="UP000663981">
    <property type="component" value="Unassembled WGS sequence"/>
</dbReference>
<dbReference type="NCBIfam" id="TIGR02258">
    <property type="entry name" value="2_5_ligase"/>
    <property type="match status" value="1"/>
</dbReference>
<dbReference type="PANTHER" id="PTHR35561">
    <property type="entry name" value="RNA 2',3'-CYCLIC PHOSPHODIESTERASE"/>
    <property type="match status" value="1"/>
</dbReference>
<dbReference type="SUPFAM" id="SSF55144">
    <property type="entry name" value="LigT-like"/>
    <property type="match status" value="1"/>
</dbReference>
<dbReference type="EMBL" id="JAGDEL010000012">
    <property type="protein sequence ID" value="MBO1513187.1"/>
    <property type="molecule type" value="Genomic_DNA"/>
</dbReference>
<feature type="short sequence motif" description="HXTX 2" evidence="2">
    <location>
        <begin position="131"/>
        <end position="134"/>
    </location>
</feature>
<comment type="catalytic activity">
    <reaction evidence="2">
        <text>a 3'-end 2',3'-cyclophospho-ribonucleotide-RNA + H2O = a 3'-end 2'-phospho-ribonucleotide-RNA + H(+)</text>
        <dbReference type="Rhea" id="RHEA:11828"/>
        <dbReference type="Rhea" id="RHEA-COMP:10464"/>
        <dbReference type="Rhea" id="RHEA-COMP:17353"/>
        <dbReference type="ChEBI" id="CHEBI:15377"/>
        <dbReference type="ChEBI" id="CHEBI:15378"/>
        <dbReference type="ChEBI" id="CHEBI:83064"/>
        <dbReference type="ChEBI" id="CHEBI:173113"/>
        <dbReference type="EC" id="3.1.4.58"/>
    </reaction>
</comment>
<keyword evidence="4" id="KW-1185">Reference proteome</keyword>
<evidence type="ECO:0000313" key="3">
    <source>
        <dbReference type="EMBL" id="MBO1513187.1"/>
    </source>
</evidence>
<dbReference type="EC" id="3.1.4.58" evidence="2"/>
<feature type="active site" description="Proton acceptor" evidence="2">
    <location>
        <position position="131"/>
    </location>
</feature>
<keyword evidence="1 2" id="KW-0378">Hydrolase</keyword>
<name>A0ABS3N4G0_9BACI</name>
<evidence type="ECO:0000256" key="1">
    <source>
        <dbReference type="ARBA" id="ARBA00022801"/>
    </source>
</evidence>
<sequence length="191" mass="22395">MKHHTHFFIAVPIEIGLRKAIQNWLASNKENLPFQSWVHQEDYHITLAFLGHVDTDDQLKRLSELVRDKVANLSPFTLSVKGLDVFGKKDAPRIFWAGIEDSTSLHYLQKQVFHACKEIGFNLDSKPFRPHITLARRWKSDKPFVKPEVFREAIHNEHQTFLAKKIHLYQTHLDRVPKYEAIDVFHLHGDE</sequence>
<dbReference type="InterPro" id="IPR004175">
    <property type="entry name" value="RNA_CPDase"/>
</dbReference>
<organism evidence="3 4">
    <name type="scientific">Metabacillus bambusae</name>
    <dbReference type="NCBI Taxonomy" id="2795218"/>
    <lineage>
        <taxon>Bacteria</taxon>
        <taxon>Bacillati</taxon>
        <taxon>Bacillota</taxon>
        <taxon>Bacilli</taxon>
        <taxon>Bacillales</taxon>
        <taxon>Bacillaceae</taxon>
        <taxon>Metabacillus</taxon>
    </lineage>
</organism>
<reference evidence="3 4" key="1">
    <citation type="submission" date="2021-03" db="EMBL/GenBank/DDBJ databases">
        <title>Whole genome sequence of Metabacillus bambusae BG109.</title>
        <authorList>
            <person name="Jeong J.W."/>
        </authorList>
    </citation>
    <scope>NUCLEOTIDE SEQUENCE [LARGE SCALE GENOMIC DNA]</scope>
    <source>
        <strain evidence="3 4">BG109</strain>
    </source>
</reference>
<comment type="caution">
    <text evidence="3">The sequence shown here is derived from an EMBL/GenBank/DDBJ whole genome shotgun (WGS) entry which is preliminary data.</text>
</comment>
<dbReference type="RefSeq" id="WP_207980064.1">
    <property type="nucleotide sequence ID" value="NZ_JAGDEL010000012.1"/>
</dbReference>
<evidence type="ECO:0000256" key="2">
    <source>
        <dbReference type="HAMAP-Rule" id="MF_01940"/>
    </source>
</evidence>
<dbReference type="PANTHER" id="PTHR35561:SF1">
    <property type="entry name" value="RNA 2',3'-CYCLIC PHOSPHODIESTERASE"/>
    <property type="match status" value="1"/>
</dbReference>
<evidence type="ECO:0000313" key="4">
    <source>
        <dbReference type="Proteomes" id="UP000663981"/>
    </source>
</evidence>
<gene>
    <name evidence="3" type="primary">thpR</name>
    <name evidence="3" type="ORF">I7822_16175</name>
</gene>